<dbReference type="SUPFAM" id="SSF49373">
    <property type="entry name" value="Invasin/intimin cell-adhesion fragments"/>
    <property type="match status" value="2"/>
</dbReference>
<name>A0ABT1BHE1_9ENTR</name>
<keyword evidence="3" id="KW-0812">Transmembrane</keyword>
<feature type="transmembrane region" description="Helical" evidence="3">
    <location>
        <begin position="32"/>
        <end position="57"/>
    </location>
</feature>
<dbReference type="EMBL" id="JAJJVQ010000023">
    <property type="protein sequence ID" value="MCO5784638.1"/>
    <property type="molecule type" value="Genomic_DNA"/>
</dbReference>
<dbReference type="Gene3D" id="2.40.160.160">
    <property type="entry name" value="Inverse autotransporter, beta-domain"/>
    <property type="match status" value="1"/>
</dbReference>
<reference evidence="5" key="1">
    <citation type="submission" date="2021-11" db="EMBL/GenBank/DDBJ databases">
        <title>Citrobacter meridianamericanus sp. nov. isolated from soil.</title>
        <authorList>
            <person name="Furlan J.P.R."/>
            <person name="Stehling E.G."/>
        </authorList>
    </citation>
    <scope>NUCLEOTIDE SEQUENCE</scope>
    <source>
        <strain evidence="5">BR102</strain>
    </source>
</reference>
<dbReference type="PANTHER" id="PTHR39576:SF2">
    <property type="entry name" value="ATTACHING AND EFFACING PROTEIN HOMOLOG-RELATED"/>
    <property type="match status" value="1"/>
</dbReference>
<feature type="domain" description="Big-1" evidence="4">
    <location>
        <begin position="638"/>
        <end position="728"/>
    </location>
</feature>
<evidence type="ECO:0000313" key="6">
    <source>
        <dbReference type="Proteomes" id="UP001139290"/>
    </source>
</evidence>
<evidence type="ECO:0000256" key="3">
    <source>
        <dbReference type="SAM" id="Phobius"/>
    </source>
</evidence>
<gene>
    <name evidence="5" type="ORF">LOD26_25585</name>
</gene>
<proteinExistence type="inferred from homology"/>
<feature type="compositionally biased region" description="Low complexity" evidence="2">
    <location>
        <begin position="85"/>
        <end position="95"/>
    </location>
</feature>
<dbReference type="InterPro" id="IPR008964">
    <property type="entry name" value="Invasin/intimin_cell_adhesion"/>
</dbReference>
<dbReference type="PANTHER" id="PTHR39576">
    <property type="entry name" value="ATTACHING AND EFFACING PROTEIN HOMOLOG-RELATED-RELATED"/>
    <property type="match status" value="1"/>
</dbReference>
<dbReference type="SMART" id="SM00634">
    <property type="entry name" value="BID_1"/>
    <property type="match status" value="2"/>
</dbReference>
<organism evidence="5 6">
    <name type="scientific">Citrobacter meridianamericanus</name>
    <dbReference type="NCBI Taxonomy" id="2894201"/>
    <lineage>
        <taxon>Bacteria</taxon>
        <taxon>Pseudomonadati</taxon>
        <taxon>Pseudomonadota</taxon>
        <taxon>Gammaproteobacteria</taxon>
        <taxon>Enterobacterales</taxon>
        <taxon>Enterobacteriaceae</taxon>
        <taxon>Citrobacter</taxon>
    </lineage>
</organism>
<feature type="region of interest" description="Disordered" evidence="2">
    <location>
        <begin position="68"/>
        <end position="131"/>
    </location>
</feature>
<feature type="domain" description="Big-1" evidence="4">
    <location>
        <begin position="526"/>
        <end position="629"/>
    </location>
</feature>
<comment type="caution">
    <text evidence="5">The sequence shown here is derived from an EMBL/GenBank/DDBJ whole genome shotgun (WGS) entry which is preliminary data.</text>
</comment>
<keyword evidence="6" id="KW-1185">Reference proteome</keyword>
<dbReference type="PROSITE" id="PS51127">
    <property type="entry name" value="BIG1"/>
    <property type="match status" value="2"/>
</dbReference>
<sequence length="750" mass="78970">MLSRGTISMPTYSKSVTEGGRHGLFRLRYFRAIVWVNIVCQLLFPLTLSFTPVVVAARQTSLSEDMSALQSGLGATDEPQPVLTPPSSTSPATAPQKDPQTLALPDLGSDIATKADKTETNEPRAVRDERERQEKLNQSMGAAQQLWGILGGPSPRDQGLDRATGIASGLANQAAQEWLSQFGNARLSFSTQGTGSADVLFPLLDTPDMLLYTQPGLRRSDSRTTGNLGIGARFFTPDWMLGVNSFYDNDFTGNNRRLGVGVEAWRDYLKLSANGYFRLSDWHQSPLSAMQDYDERPANGYDIRAEAYLPAYPQLGGKLMYEHYQGQNVSLDGGTSDLRDNPSAVTVGVSYTPIPLIKLGVDHTAGSGISNTSVKLDFSWRFGVPLVDQLSPDAVGLSRTLAGSRYDLVDRNYDIVMQYRKQDLISLALAADGIAYSGSSVIVTGTVTTKYGLKNIVWDAPALLAAGGMLTPLTATTARVTLPPVSSTAHSDGYVIGAVATDNHGNTSNHATLTLMPVRAPQDIGKIQKPQPSTAVADGKSTVTVTVPAVDNSAGTPLAGQKVTVTFTYTSGPHKGQTVPGYPVTLTTDGDGNITVPVSSTLVGNVSLTAKLDSNGNSVTTAPDFITFTADPATAGFHGKPTVSGDNAVADGKSSVTVTFPVTDANGNPLVNQTVTITTSNGAQPATQTVTTDENGNATVTVTDTTTGKTTVTATINGNSQSQDVNFIPGNPDAGMSSFTAVPATLTADG</sequence>
<dbReference type="Gene3D" id="2.60.40.10">
    <property type="entry name" value="Immunoglobulins"/>
    <property type="match status" value="2"/>
</dbReference>
<dbReference type="Pfam" id="PF11924">
    <property type="entry name" value="IAT_beta"/>
    <property type="match status" value="1"/>
</dbReference>
<evidence type="ECO:0000259" key="4">
    <source>
        <dbReference type="PROSITE" id="PS51127"/>
    </source>
</evidence>
<evidence type="ECO:0000313" key="5">
    <source>
        <dbReference type="EMBL" id="MCO5784638.1"/>
    </source>
</evidence>
<dbReference type="Pfam" id="PF02369">
    <property type="entry name" value="Big_1"/>
    <property type="match status" value="2"/>
</dbReference>
<evidence type="ECO:0000256" key="1">
    <source>
        <dbReference type="ARBA" id="ARBA00010116"/>
    </source>
</evidence>
<feature type="non-terminal residue" evidence="5">
    <location>
        <position position="750"/>
    </location>
</feature>
<keyword evidence="3" id="KW-0472">Membrane</keyword>
<accession>A0ABT1BHE1</accession>
<dbReference type="InterPro" id="IPR013783">
    <property type="entry name" value="Ig-like_fold"/>
</dbReference>
<feature type="compositionally biased region" description="Basic and acidic residues" evidence="2">
    <location>
        <begin position="113"/>
        <end position="131"/>
    </location>
</feature>
<keyword evidence="3" id="KW-1133">Transmembrane helix</keyword>
<dbReference type="InterPro" id="IPR024519">
    <property type="entry name" value="IAT_beta"/>
</dbReference>
<evidence type="ECO:0000256" key="2">
    <source>
        <dbReference type="SAM" id="MobiDB-lite"/>
    </source>
</evidence>
<dbReference type="Proteomes" id="UP001139290">
    <property type="component" value="Unassembled WGS sequence"/>
</dbReference>
<protein>
    <submittedName>
        <fullName evidence="5">Inverse autotransporter beta domain-containing protein</fullName>
    </submittedName>
</protein>
<dbReference type="InterPro" id="IPR051715">
    <property type="entry name" value="Intimin-Invasin_domain"/>
</dbReference>
<comment type="similarity">
    <text evidence="1">Belongs to the intimin/invasin family.</text>
</comment>
<dbReference type="InterPro" id="IPR003344">
    <property type="entry name" value="Big_1_dom"/>
</dbReference>
<dbReference type="InterPro" id="IPR038177">
    <property type="entry name" value="IAT_beta_sf"/>
</dbReference>